<name>A0A7X5U4G3_9MYCO</name>
<reference evidence="1 2" key="1">
    <citation type="submission" date="2020-03" db="EMBL/GenBank/DDBJ databases">
        <title>Sequencing the genomes of 1000 actinobacteria strains.</title>
        <authorList>
            <person name="Klenk H.-P."/>
        </authorList>
    </citation>
    <scope>NUCLEOTIDE SEQUENCE [LARGE SCALE GENOMIC DNA]</scope>
    <source>
        <strain evidence="1 2">DSM 44556</strain>
    </source>
</reference>
<comment type="caution">
    <text evidence="1">The sequence shown here is derived from an EMBL/GenBank/DDBJ whole genome shotgun (WGS) entry which is preliminary data.</text>
</comment>
<gene>
    <name evidence="1" type="ORF">FHU31_005204</name>
</gene>
<protein>
    <submittedName>
        <fullName evidence="1">Uncharacterized protein</fullName>
    </submittedName>
</protein>
<proteinExistence type="predicted"/>
<dbReference type="AlphaFoldDB" id="A0A7X5U4G3"/>
<keyword evidence="2" id="KW-1185">Reference proteome</keyword>
<organism evidence="1 2">
    <name type="scientific">Mycolicibacterium fluoranthenivorans</name>
    <dbReference type="NCBI Taxonomy" id="258505"/>
    <lineage>
        <taxon>Bacteria</taxon>
        <taxon>Bacillati</taxon>
        <taxon>Actinomycetota</taxon>
        <taxon>Actinomycetes</taxon>
        <taxon>Mycobacteriales</taxon>
        <taxon>Mycobacteriaceae</taxon>
        <taxon>Mycolicibacterium</taxon>
    </lineage>
</organism>
<evidence type="ECO:0000313" key="1">
    <source>
        <dbReference type="EMBL" id="NIH98198.1"/>
    </source>
</evidence>
<accession>A0A7X5U4G3</accession>
<evidence type="ECO:0000313" key="2">
    <source>
        <dbReference type="Proteomes" id="UP000547444"/>
    </source>
</evidence>
<sequence>MFRLGASGYPRASAAHVSSGIGGWILLCSMYAGSPETAQANLCRAARRPRPGHPRSGPSSRCRGGGIRTHDLFVPNHATWGFDDVGYVGPRKFSQLSCIGWVGARRSRENLLRTACGLRHLVVKAAFDLPRAGTLKSGCQFGRLLDGLATPDHDGSATKDHVCEWTSRSSHSSLPLVVRCSLFLRGGVSYWGPRCFGRPPAGFA</sequence>
<dbReference type="EMBL" id="JAANOW010000003">
    <property type="protein sequence ID" value="NIH98198.1"/>
    <property type="molecule type" value="Genomic_DNA"/>
</dbReference>
<dbReference type="Proteomes" id="UP000547444">
    <property type="component" value="Unassembled WGS sequence"/>
</dbReference>